<proteinExistence type="predicted"/>
<dbReference type="EMBL" id="CM016559">
    <property type="protein sequence ID" value="TKW02233.1"/>
    <property type="molecule type" value="Genomic_DNA"/>
</dbReference>
<gene>
    <name evidence="1" type="ORF">SEVIR_8G232450v2</name>
</gene>
<keyword evidence="2" id="KW-1185">Reference proteome</keyword>
<protein>
    <submittedName>
        <fullName evidence="1">Uncharacterized protein</fullName>
    </submittedName>
</protein>
<dbReference type="Proteomes" id="UP000298652">
    <property type="component" value="Chromosome 8"/>
</dbReference>
<dbReference type="Gramene" id="TKW02233">
    <property type="protein sequence ID" value="TKW02233"/>
    <property type="gene ID" value="SEVIR_8G232450v2"/>
</dbReference>
<evidence type="ECO:0000313" key="1">
    <source>
        <dbReference type="EMBL" id="TKW02233.1"/>
    </source>
</evidence>
<evidence type="ECO:0000313" key="2">
    <source>
        <dbReference type="Proteomes" id="UP000298652"/>
    </source>
</evidence>
<name>A0A4U6TMM0_SETVI</name>
<sequence>MGNRCLIVSWDIGDEQTMMVANDILMLQTVNVIIQKMKKLQVLRR</sequence>
<organism evidence="1 2">
    <name type="scientific">Setaria viridis</name>
    <name type="common">Green bristlegrass</name>
    <name type="synonym">Setaria italica subsp. viridis</name>
    <dbReference type="NCBI Taxonomy" id="4556"/>
    <lineage>
        <taxon>Eukaryota</taxon>
        <taxon>Viridiplantae</taxon>
        <taxon>Streptophyta</taxon>
        <taxon>Embryophyta</taxon>
        <taxon>Tracheophyta</taxon>
        <taxon>Spermatophyta</taxon>
        <taxon>Magnoliopsida</taxon>
        <taxon>Liliopsida</taxon>
        <taxon>Poales</taxon>
        <taxon>Poaceae</taxon>
        <taxon>PACMAD clade</taxon>
        <taxon>Panicoideae</taxon>
        <taxon>Panicodae</taxon>
        <taxon>Paniceae</taxon>
        <taxon>Cenchrinae</taxon>
        <taxon>Setaria</taxon>
    </lineage>
</organism>
<dbReference type="AlphaFoldDB" id="A0A4U6TMM0"/>
<accession>A0A4U6TMM0</accession>
<reference evidence="1" key="1">
    <citation type="submission" date="2019-03" db="EMBL/GenBank/DDBJ databases">
        <title>WGS assembly of Setaria viridis.</title>
        <authorList>
            <person name="Huang P."/>
            <person name="Jenkins J."/>
            <person name="Grimwood J."/>
            <person name="Barry K."/>
            <person name="Healey A."/>
            <person name="Mamidi S."/>
            <person name="Sreedasyam A."/>
            <person name="Shu S."/>
            <person name="Feldman M."/>
            <person name="Wu J."/>
            <person name="Yu Y."/>
            <person name="Chen C."/>
            <person name="Johnson J."/>
            <person name="Rokhsar D."/>
            <person name="Baxter I."/>
            <person name="Schmutz J."/>
            <person name="Brutnell T."/>
            <person name="Kellogg E."/>
        </authorList>
    </citation>
    <scope>NUCLEOTIDE SEQUENCE [LARGE SCALE GENOMIC DNA]</scope>
</reference>